<evidence type="ECO:0000313" key="4">
    <source>
        <dbReference type="EMBL" id="MBE9022679.1"/>
    </source>
</evidence>
<dbReference type="PANTHER" id="PTHR30570:SF1">
    <property type="entry name" value="PHOSPHATE-BINDING PROTEIN PSTS"/>
    <property type="match status" value="1"/>
</dbReference>
<keyword evidence="1" id="KW-0732">Signal</keyword>
<feature type="transmembrane region" description="Helical" evidence="2">
    <location>
        <begin position="343"/>
        <end position="363"/>
    </location>
</feature>
<keyword evidence="5" id="KW-1185">Reference proteome</keyword>
<evidence type="ECO:0000256" key="2">
    <source>
        <dbReference type="SAM" id="Phobius"/>
    </source>
</evidence>
<dbReference type="PANTHER" id="PTHR30570">
    <property type="entry name" value="PERIPLASMIC PHOSPHATE BINDING COMPONENT OF PHOSPHATE ABC TRANSPORTER"/>
    <property type="match status" value="1"/>
</dbReference>
<reference evidence="4" key="1">
    <citation type="submission" date="2020-10" db="EMBL/GenBank/DDBJ databases">
        <authorList>
            <person name="Castelo-Branco R."/>
            <person name="Eusebio N."/>
            <person name="Adriana R."/>
            <person name="Vieira A."/>
            <person name="Brugerolle De Fraissinette N."/>
            <person name="Rezende De Castro R."/>
            <person name="Schneider M.P."/>
            <person name="Vasconcelos V."/>
            <person name="Leao P.N."/>
        </authorList>
    </citation>
    <scope>NUCLEOTIDE SEQUENCE</scope>
    <source>
        <strain evidence="4">LEGE 12446</strain>
    </source>
</reference>
<gene>
    <name evidence="4" type="ORF">IQ276_09625</name>
</gene>
<dbReference type="RefSeq" id="WP_193915550.1">
    <property type="nucleotide sequence ID" value="NZ_JADEXS020000001.1"/>
</dbReference>
<dbReference type="Proteomes" id="UP000622533">
    <property type="component" value="Unassembled WGS sequence"/>
</dbReference>
<dbReference type="GO" id="GO:0004672">
    <property type="term" value="F:protein kinase activity"/>
    <property type="evidence" value="ECO:0007669"/>
    <property type="project" value="InterPro"/>
</dbReference>
<dbReference type="Gene3D" id="3.40.190.10">
    <property type="entry name" value="Periplasmic binding protein-like II"/>
    <property type="match status" value="2"/>
</dbReference>
<evidence type="ECO:0000256" key="1">
    <source>
        <dbReference type="ARBA" id="ARBA00022729"/>
    </source>
</evidence>
<comment type="caution">
    <text evidence="4">The sequence shown here is derived from an EMBL/GenBank/DDBJ whole genome shotgun (WGS) entry which is preliminary data.</text>
</comment>
<dbReference type="InterPro" id="IPR050811">
    <property type="entry name" value="Phosphate_ABC_transporter"/>
</dbReference>
<name>A0A8J7DFU5_DESMC</name>
<dbReference type="InterPro" id="IPR000719">
    <property type="entry name" value="Prot_kinase_dom"/>
</dbReference>
<dbReference type="InterPro" id="IPR011009">
    <property type="entry name" value="Kinase-like_dom_sf"/>
</dbReference>
<dbReference type="SUPFAM" id="SSF56112">
    <property type="entry name" value="Protein kinase-like (PK-like)"/>
    <property type="match status" value="1"/>
</dbReference>
<keyword evidence="2" id="KW-1133">Transmembrane helix</keyword>
<protein>
    <submittedName>
        <fullName evidence="4">Substrate-binding domain-containing protein</fullName>
    </submittedName>
</protein>
<dbReference type="PROSITE" id="PS50011">
    <property type="entry name" value="PROTEIN_KINASE_DOM"/>
    <property type="match status" value="1"/>
</dbReference>
<dbReference type="InterPro" id="IPR024370">
    <property type="entry name" value="PBP_domain"/>
</dbReference>
<dbReference type="AlphaFoldDB" id="A0A8J7DFU5"/>
<proteinExistence type="predicted"/>
<evidence type="ECO:0000313" key="5">
    <source>
        <dbReference type="Proteomes" id="UP000622533"/>
    </source>
</evidence>
<dbReference type="Gene3D" id="1.10.510.10">
    <property type="entry name" value="Transferase(Phosphotransferase) domain 1"/>
    <property type="match status" value="1"/>
</dbReference>
<sequence length="712" mass="79777">MPSFESFYQEYPCSYNSPLNCDRPFQTAQQIKGAKFCLECGFPATLPQEAEIKGSQGTYQIGSFSGVRGLGRLYSGIQLKDKQPVIIKEYLLPNRCFNENETLKRKESFKRVGGVTLADSRIQNFRLVETKEAIADDKGERCYLIAKGIDSSQTLGQYIIEKGAMTAPQVREVLNQALQTLQFLHTQKLRFPSNQIQLGLTHGNINVDSTLIKVESHQKFSIYFCDLAIWENLFIPPVIAQPTPARPEQDLQSLGMVAFYLWVGRTTNLSSNQPLDPRDNQQWPDTDDHLKQFIYRLMGLETPFESAEAARQALLQLPKEDSAKSSVGSSGSQIIEKRLPMPLILLLGILALLLLSGGIWYFLLRNSTDTRNKFIEWSRLVRNFSEVPNVPSGQFTYTGEKDSSWSYILTQPIDNSRLADLLAKPKADATATYNYESVLSADVNNPIRSIEEVQTGKKDFAITSLGNSITSQLTKQRVAYDGLIVFVAFNKRDSNLANALGGQISLEQLRQIYTGKITNWQKINSKLPNSLEIKPFAPTEPEAIAKFQELVLKNDPQDKALFAAKVTKLDTTKTQNQIRSEILEGRATGIISFGIISKTWKQCTGYPLAIANGNKPASQPLFQRRDRRSINPSDDLCQHDDYYVDVTTFQSYPLGYPVFVVYPQDSNRLTGGSTFAQMLITRQGQCLLSKVGLVALQPMPDDINSYACKSVP</sequence>
<keyword evidence="2" id="KW-0472">Membrane</keyword>
<evidence type="ECO:0000259" key="3">
    <source>
        <dbReference type="PROSITE" id="PS50011"/>
    </source>
</evidence>
<dbReference type="Pfam" id="PF12849">
    <property type="entry name" value="PBP_like_2"/>
    <property type="match status" value="1"/>
</dbReference>
<dbReference type="EMBL" id="JADEXS010000096">
    <property type="protein sequence ID" value="MBE9022679.1"/>
    <property type="molecule type" value="Genomic_DNA"/>
</dbReference>
<dbReference type="SUPFAM" id="SSF53850">
    <property type="entry name" value="Periplasmic binding protein-like II"/>
    <property type="match status" value="1"/>
</dbReference>
<dbReference type="GO" id="GO:0005524">
    <property type="term" value="F:ATP binding"/>
    <property type="evidence" value="ECO:0007669"/>
    <property type="project" value="InterPro"/>
</dbReference>
<keyword evidence="2" id="KW-0812">Transmembrane</keyword>
<feature type="domain" description="Protein kinase" evidence="3">
    <location>
        <begin position="59"/>
        <end position="344"/>
    </location>
</feature>
<accession>A0A8J7DFU5</accession>
<organism evidence="4 5">
    <name type="scientific">Desmonostoc muscorum LEGE 12446</name>
    <dbReference type="NCBI Taxonomy" id="1828758"/>
    <lineage>
        <taxon>Bacteria</taxon>
        <taxon>Bacillati</taxon>
        <taxon>Cyanobacteriota</taxon>
        <taxon>Cyanophyceae</taxon>
        <taxon>Nostocales</taxon>
        <taxon>Nostocaceae</taxon>
        <taxon>Desmonostoc</taxon>
    </lineage>
</organism>